<geneLocation type="plasmid" evidence="3 4">
    <name>RPME01</name>
</geneLocation>
<dbReference type="GO" id="GO:0003887">
    <property type="term" value="F:DNA-directed DNA polymerase activity"/>
    <property type="evidence" value="ECO:0007669"/>
    <property type="project" value="InterPro"/>
</dbReference>
<dbReference type="eggNOG" id="COG5527">
    <property type="taxonomic scope" value="Bacteria"/>
</dbReference>
<gene>
    <name evidence="3" type="ordered locus">Mpe_B0083</name>
</gene>
<dbReference type="KEGG" id="mpt:Mpe_B0083"/>
<organism evidence="3 4">
    <name type="scientific">Methylibium petroleiphilum (strain ATCC BAA-1232 / LMG 22953 / PM1)</name>
    <dbReference type="NCBI Taxonomy" id="420662"/>
    <lineage>
        <taxon>Bacteria</taxon>
        <taxon>Pseudomonadati</taxon>
        <taxon>Pseudomonadota</taxon>
        <taxon>Betaproteobacteria</taxon>
        <taxon>Burkholderiales</taxon>
        <taxon>Sphaerotilaceae</taxon>
        <taxon>Methylibium</taxon>
    </lineage>
</organism>
<dbReference type="AlphaFoldDB" id="A2SMS3"/>
<comment type="similarity">
    <text evidence="1">Belongs to the initiator RepB protein family.</text>
</comment>
<name>A2SMS3_METPP</name>
<feature type="domain" description="Initiator Rep protein WH1" evidence="2">
    <location>
        <begin position="38"/>
        <end position="184"/>
    </location>
</feature>
<proteinExistence type="inferred from homology"/>
<dbReference type="InterPro" id="IPR036390">
    <property type="entry name" value="WH_DNA-bd_sf"/>
</dbReference>
<dbReference type="Pfam" id="PF01051">
    <property type="entry name" value="Rep3_N"/>
    <property type="match status" value="1"/>
</dbReference>
<reference evidence="3 4" key="1">
    <citation type="journal article" date="2007" name="J. Bacteriol.">
        <title>Whole-genome analysis of the methyl tert-butyl ether-degrading beta-proteobacterium Methylibium petroleiphilum PM1.</title>
        <authorList>
            <person name="Kane S.R."/>
            <person name="Chakicherla A.Y."/>
            <person name="Chain P.S.G."/>
            <person name="Schmidt R."/>
            <person name="Shin M.W."/>
            <person name="Legler T.C."/>
            <person name="Scow K.M."/>
            <person name="Larimer F.W."/>
            <person name="Lucas S.M."/>
            <person name="Richardson P.M."/>
            <person name="Hristova K.R."/>
        </authorList>
    </citation>
    <scope>NUCLEOTIDE SEQUENCE [LARGE SCALE GENOMIC DNA]</scope>
    <source>
        <strain evidence="4">ATCC BAA-1232 / LMG 22953 / PM1</strain>
        <plasmid evidence="3 4">RPME01</plasmid>
    </source>
</reference>
<dbReference type="Gene3D" id="1.10.10.10">
    <property type="entry name" value="Winged helix-like DNA-binding domain superfamily/Winged helix DNA-binding domain"/>
    <property type="match status" value="2"/>
</dbReference>
<dbReference type="Pfam" id="PF21205">
    <property type="entry name" value="Rep3_C"/>
    <property type="match status" value="1"/>
</dbReference>
<dbReference type="GO" id="GO:0006270">
    <property type="term" value="P:DNA replication initiation"/>
    <property type="evidence" value="ECO:0007669"/>
    <property type="project" value="InterPro"/>
</dbReference>
<dbReference type="SUPFAM" id="SSF46785">
    <property type="entry name" value="Winged helix' DNA-binding domain"/>
    <property type="match status" value="2"/>
</dbReference>
<accession>A2SMS3</accession>
<keyword evidence="4" id="KW-1185">Reference proteome</keyword>
<protein>
    <recommendedName>
        <fullName evidence="2">Initiator Rep protein WH1 domain-containing protein</fullName>
    </recommendedName>
</protein>
<dbReference type="InterPro" id="IPR036388">
    <property type="entry name" value="WH-like_DNA-bd_sf"/>
</dbReference>
<evidence type="ECO:0000259" key="2">
    <source>
        <dbReference type="Pfam" id="PF01051"/>
    </source>
</evidence>
<dbReference type="InterPro" id="IPR000525">
    <property type="entry name" value="Initiator_Rep_WH1"/>
</dbReference>
<dbReference type="HOGENOM" id="CLU_051173_1_0_4"/>
<dbReference type="EMBL" id="CP000556">
    <property type="protein sequence ID" value="ABM96862.1"/>
    <property type="molecule type" value="Genomic_DNA"/>
</dbReference>
<keyword evidence="3" id="KW-0614">Plasmid</keyword>
<evidence type="ECO:0000313" key="3">
    <source>
        <dbReference type="EMBL" id="ABM96862.1"/>
    </source>
</evidence>
<evidence type="ECO:0000256" key="1">
    <source>
        <dbReference type="ARBA" id="ARBA00038283"/>
    </source>
</evidence>
<dbReference type="Proteomes" id="UP000000366">
    <property type="component" value="Plasmid RPME01"/>
</dbReference>
<evidence type="ECO:0000313" key="4">
    <source>
        <dbReference type="Proteomes" id="UP000000366"/>
    </source>
</evidence>
<sequence length="440" mass="49414">MSDFLVLPRLPVMSRSSAMPQRGQASLFASEDEADPYKKAVEIVHALPRQGLSLLSRKVGNCLLRQVVNVGPRDDAWYEIGISPLAQMAGFDSKDFAHLKSALRALMGLVFEWDVVTPVTKRRGWEAASLFPNVKIPPGAGVVRFQVNPELLPLIVKPEVYALIDMAVVRRFRRTASLALWEHCVRFERVGATSEVPWQTLRDILLGQSADSKTYNEFKYFKAKVLAPAIREINSESNHQVEMRMNYVGRFVSTIAFTIRPKAEATDSLTPETMHIVGEMVQIGVPQGDARRLAKMYGEAKLKGALQYTRDRMADTKREPLSNPGAYFRHALHTGYARPAEIAIAPEQTTSPSEDLATQLRSHRAREAQAYYRELDADEQRQLVERYNCQQALGALQVKTKPTRAAEAAFSRWLAIDTWGEPSKEDLLEFAAQMLAAKTR</sequence>